<dbReference type="AlphaFoldDB" id="A0A914X0N9"/>
<sequence length="78" mass="8900">MIISYNRRRARLSAACYQHQFGTTHPVVVEPPPVFTTTVIQPYNGHHCHAIPMPQVYHPPTYSHCDSHHVVSTCHHTC</sequence>
<name>A0A914X0N9_9BILA</name>
<dbReference type="WBParaSite" id="PSAMB.scaffold586size46481.g7115.t1">
    <property type="protein sequence ID" value="PSAMB.scaffold586size46481.g7115.t1"/>
    <property type="gene ID" value="PSAMB.scaffold586size46481.g7115"/>
</dbReference>
<evidence type="ECO:0000313" key="2">
    <source>
        <dbReference type="WBParaSite" id="PSAMB.scaffold586size46481.g7115.t1"/>
    </source>
</evidence>
<accession>A0A914X0N9</accession>
<dbReference type="Proteomes" id="UP000887566">
    <property type="component" value="Unplaced"/>
</dbReference>
<keyword evidence="1" id="KW-1185">Reference proteome</keyword>
<protein>
    <submittedName>
        <fullName evidence="2">Spore coat protein D</fullName>
    </submittedName>
</protein>
<proteinExistence type="predicted"/>
<evidence type="ECO:0000313" key="1">
    <source>
        <dbReference type="Proteomes" id="UP000887566"/>
    </source>
</evidence>
<organism evidence="1 2">
    <name type="scientific">Plectus sambesii</name>
    <dbReference type="NCBI Taxonomy" id="2011161"/>
    <lineage>
        <taxon>Eukaryota</taxon>
        <taxon>Metazoa</taxon>
        <taxon>Ecdysozoa</taxon>
        <taxon>Nematoda</taxon>
        <taxon>Chromadorea</taxon>
        <taxon>Plectida</taxon>
        <taxon>Plectina</taxon>
        <taxon>Plectoidea</taxon>
        <taxon>Plectidae</taxon>
        <taxon>Plectus</taxon>
    </lineage>
</organism>
<reference evidence="2" key="1">
    <citation type="submission" date="2022-11" db="UniProtKB">
        <authorList>
            <consortium name="WormBaseParasite"/>
        </authorList>
    </citation>
    <scope>IDENTIFICATION</scope>
</reference>